<dbReference type="RefSeq" id="WP_146305265.1">
    <property type="nucleotide sequence ID" value="NZ_VOHS01000009.1"/>
</dbReference>
<organism evidence="2 3">
    <name type="scientific">Chitinophaga pinensis</name>
    <dbReference type="NCBI Taxonomy" id="79329"/>
    <lineage>
        <taxon>Bacteria</taxon>
        <taxon>Pseudomonadati</taxon>
        <taxon>Bacteroidota</taxon>
        <taxon>Chitinophagia</taxon>
        <taxon>Chitinophagales</taxon>
        <taxon>Chitinophagaceae</taxon>
        <taxon>Chitinophaga</taxon>
    </lineage>
</organism>
<reference evidence="2 3" key="1">
    <citation type="submission" date="2019-08" db="EMBL/GenBank/DDBJ databases">
        <title>Whole genome sequencing of chitin degrading bacteria Chitinophaga pinensis YS16.</title>
        <authorList>
            <person name="Singh R.P."/>
            <person name="Manchanda G."/>
            <person name="Maurya I.K."/>
            <person name="Joshi N.K."/>
            <person name="Srivastava A.K."/>
        </authorList>
    </citation>
    <scope>NUCLEOTIDE SEQUENCE [LARGE SCALE GENOMIC DNA]</scope>
    <source>
        <strain evidence="2 3">YS-16</strain>
    </source>
</reference>
<dbReference type="InterPro" id="IPR036063">
    <property type="entry name" value="Smr_dom_sf"/>
</dbReference>
<dbReference type="AlphaFoldDB" id="A0A5C6LST7"/>
<dbReference type="InterPro" id="IPR002625">
    <property type="entry name" value="Smr_dom"/>
</dbReference>
<keyword evidence="3" id="KW-1185">Reference proteome</keyword>
<dbReference type="Proteomes" id="UP000318815">
    <property type="component" value="Unassembled WGS sequence"/>
</dbReference>
<evidence type="ECO:0000313" key="2">
    <source>
        <dbReference type="EMBL" id="TWW00321.1"/>
    </source>
</evidence>
<dbReference type="Gene3D" id="3.30.1370.110">
    <property type="match status" value="1"/>
</dbReference>
<dbReference type="SUPFAM" id="SSF158949">
    <property type="entry name" value="Smr-associated domain-like"/>
    <property type="match status" value="1"/>
</dbReference>
<evidence type="ECO:0000259" key="1">
    <source>
        <dbReference type="Pfam" id="PF01713"/>
    </source>
</evidence>
<proteinExistence type="predicted"/>
<sequence>MKFEIGDKILLLHSKEEGTVVDIINNDMVMVEVGKVTFPVYLDQIDFPYFHRFTNPKPAPPPPQQRIQGYDIKPEKKKYEDNIRMSRGMFLSILPVFRLDAYEEHVQSLKFHLLNETNEAYRFNFQVWLRNSMELEIRNEIQPFGNFYLSDLMFESLNDSPRLEFVFFPKEKNDKLASSFPKTWKPKAKQLFLQLSELQARRDATLTQVLFEKYPEKSKNDKPYFDPSSVGAFAAGNSGSGQPVQVQPEAPQQPKYELDLHIEQLVKEWKGLKNIEILAIQLNEFVHYMELAIAHHQHSMIVIHGVGKGKLKDEIHAILRETPGVERFVNEYHPRYGYGATEIFFRH</sequence>
<gene>
    <name evidence="2" type="ORF">FEF09_11600</name>
</gene>
<feature type="domain" description="Smr" evidence="1">
    <location>
        <begin position="284"/>
        <end position="345"/>
    </location>
</feature>
<dbReference type="InterPro" id="IPR036781">
    <property type="entry name" value="Smr_assoc-like_sf"/>
</dbReference>
<dbReference type="OrthoDB" id="1524810at2"/>
<dbReference type="EMBL" id="VOHS01000009">
    <property type="protein sequence ID" value="TWW00321.1"/>
    <property type="molecule type" value="Genomic_DNA"/>
</dbReference>
<name>A0A5C6LST7_9BACT</name>
<protein>
    <submittedName>
        <fullName evidence="2">Smr/MutS family protein</fullName>
    </submittedName>
</protein>
<accession>A0A5C6LST7</accession>
<comment type="caution">
    <text evidence="2">The sequence shown here is derived from an EMBL/GenBank/DDBJ whole genome shotgun (WGS) entry which is preliminary data.</text>
</comment>
<evidence type="ECO:0000313" key="3">
    <source>
        <dbReference type="Proteomes" id="UP000318815"/>
    </source>
</evidence>
<dbReference type="Pfam" id="PF01713">
    <property type="entry name" value="Smr"/>
    <property type="match status" value="1"/>
</dbReference>